<dbReference type="PANTHER" id="PTHR43790">
    <property type="entry name" value="CARBOHYDRATE TRANSPORT ATP-BINDING PROTEIN MG119-RELATED"/>
    <property type="match status" value="1"/>
</dbReference>
<dbReference type="Pfam" id="PF00005">
    <property type="entry name" value="ABC_tran"/>
    <property type="match status" value="2"/>
</dbReference>
<accession>A0ABQ6CAW3</accession>
<comment type="similarity">
    <text evidence="1">Belongs to the ABC transporter superfamily.</text>
</comment>
<keyword evidence="12" id="KW-1185">Reference proteome</keyword>
<comment type="caution">
    <text evidence="11">The sequence shown here is derived from an EMBL/GenBank/DDBJ whole genome shotgun (WGS) entry which is preliminary data.</text>
</comment>
<keyword evidence="3" id="KW-1003">Cell membrane</keyword>
<dbReference type="GO" id="GO:0005524">
    <property type="term" value="F:ATP binding"/>
    <property type="evidence" value="ECO:0007669"/>
    <property type="project" value="UniProtKB-KW"/>
</dbReference>
<evidence type="ECO:0000256" key="8">
    <source>
        <dbReference type="ARBA" id="ARBA00022967"/>
    </source>
</evidence>
<sequence>MSMPLLNMVGITKCFPGVVALDNVNFEVTPGEVHALLGENGAGKSSLLKILSGAQQPDEGTIALLGDNIVFASPHDSQRSGIATIYQEFTLSPNMTIAENVFIGREPGRWPFVNWSKMAADTKAITSQLGLHLQPMALVRNLSVAEQQMVEIARALSMEARLIVMDEPTAALSSSEVDKLFGIIRNLKARGFSIIFVTHRLEEVMQICDRYTVLRDGRQVGAGTVANTSVSEIIRLMVGRDVASLGGPRAAAKMGEVALRVDGLSRRGDAQDQNAIVLENVSLEVRRGEILGIAGLVGAGRTETARAIFGADRFDSGRILVDGKPVDIRSPRDAIRHGIGLVPEDRKQQALFLSLAVRTNLSMTAQKQITRWGWFIDETAERKLAGRYRDMLNIRMASQDQAIANLSGGNQQKVVLARWLALRPRVLIIDEPTRGIDIGAKVEVHNLLIDMAKDGIAIIVISSELPEVMAISDRIVTMREGKVIGELGRDAATQESLMAMMTLGAKAPVAGQRRQA</sequence>
<dbReference type="InterPro" id="IPR027417">
    <property type="entry name" value="P-loop_NTPase"/>
</dbReference>
<dbReference type="SUPFAM" id="SSF52540">
    <property type="entry name" value="P-loop containing nucleoside triphosphate hydrolases"/>
    <property type="match status" value="2"/>
</dbReference>
<keyword evidence="2" id="KW-0813">Transport</keyword>
<evidence type="ECO:0000259" key="10">
    <source>
        <dbReference type="PROSITE" id="PS50893"/>
    </source>
</evidence>
<protein>
    <submittedName>
        <fullName evidence="11">Sugar ABC transporter ATP-binding protein</fullName>
    </submittedName>
</protein>
<evidence type="ECO:0000313" key="12">
    <source>
        <dbReference type="Proteomes" id="UP001156882"/>
    </source>
</evidence>
<evidence type="ECO:0000256" key="9">
    <source>
        <dbReference type="ARBA" id="ARBA00023136"/>
    </source>
</evidence>
<dbReference type="CDD" id="cd03216">
    <property type="entry name" value="ABC_Carb_Monos_I"/>
    <property type="match status" value="1"/>
</dbReference>
<organism evidence="11 12">
    <name type="scientific">Labrys miyagiensis</name>
    <dbReference type="NCBI Taxonomy" id="346912"/>
    <lineage>
        <taxon>Bacteria</taxon>
        <taxon>Pseudomonadati</taxon>
        <taxon>Pseudomonadota</taxon>
        <taxon>Alphaproteobacteria</taxon>
        <taxon>Hyphomicrobiales</taxon>
        <taxon>Xanthobacteraceae</taxon>
        <taxon>Labrys</taxon>
    </lineage>
</organism>
<dbReference type="EMBL" id="BSPC01000005">
    <property type="protein sequence ID" value="GLS17428.1"/>
    <property type="molecule type" value="Genomic_DNA"/>
</dbReference>
<evidence type="ECO:0000256" key="3">
    <source>
        <dbReference type="ARBA" id="ARBA00022475"/>
    </source>
</evidence>
<name>A0ABQ6CAW3_9HYPH</name>
<evidence type="ECO:0000256" key="5">
    <source>
        <dbReference type="ARBA" id="ARBA00022737"/>
    </source>
</evidence>
<evidence type="ECO:0000256" key="6">
    <source>
        <dbReference type="ARBA" id="ARBA00022741"/>
    </source>
</evidence>
<dbReference type="CDD" id="cd03215">
    <property type="entry name" value="ABC_Carb_Monos_II"/>
    <property type="match status" value="1"/>
</dbReference>
<keyword evidence="6" id="KW-0547">Nucleotide-binding</keyword>
<dbReference type="RefSeq" id="WP_284310248.1">
    <property type="nucleotide sequence ID" value="NZ_BSPC01000005.1"/>
</dbReference>
<evidence type="ECO:0000256" key="2">
    <source>
        <dbReference type="ARBA" id="ARBA00022448"/>
    </source>
</evidence>
<proteinExistence type="inferred from homology"/>
<evidence type="ECO:0000313" key="11">
    <source>
        <dbReference type="EMBL" id="GLS17428.1"/>
    </source>
</evidence>
<keyword evidence="4" id="KW-0762">Sugar transport</keyword>
<keyword evidence="8" id="KW-1278">Translocase</keyword>
<dbReference type="InterPro" id="IPR003593">
    <property type="entry name" value="AAA+_ATPase"/>
</dbReference>
<dbReference type="PROSITE" id="PS50893">
    <property type="entry name" value="ABC_TRANSPORTER_2"/>
    <property type="match status" value="2"/>
</dbReference>
<dbReference type="InterPro" id="IPR050107">
    <property type="entry name" value="ABC_carbohydrate_import_ATPase"/>
</dbReference>
<feature type="domain" description="ABC transporter" evidence="10">
    <location>
        <begin position="259"/>
        <end position="505"/>
    </location>
</feature>
<feature type="domain" description="ABC transporter" evidence="10">
    <location>
        <begin position="6"/>
        <end position="241"/>
    </location>
</feature>
<keyword evidence="7 11" id="KW-0067">ATP-binding</keyword>
<dbReference type="PANTHER" id="PTHR43790:SF3">
    <property type="entry name" value="D-ALLOSE IMPORT ATP-BINDING PROTEIN ALSA-RELATED"/>
    <property type="match status" value="1"/>
</dbReference>
<evidence type="ECO:0000256" key="4">
    <source>
        <dbReference type="ARBA" id="ARBA00022597"/>
    </source>
</evidence>
<evidence type="ECO:0000256" key="7">
    <source>
        <dbReference type="ARBA" id="ARBA00022840"/>
    </source>
</evidence>
<reference evidence="12" key="1">
    <citation type="journal article" date="2019" name="Int. J. Syst. Evol. Microbiol.">
        <title>The Global Catalogue of Microorganisms (GCM) 10K type strain sequencing project: providing services to taxonomists for standard genome sequencing and annotation.</title>
        <authorList>
            <consortium name="The Broad Institute Genomics Platform"/>
            <consortium name="The Broad Institute Genome Sequencing Center for Infectious Disease"/>
            <person name="Wu L."/>
            <person name="Ma J."/>
        </authorList>
    </citation>
    <scope>NUCLEOTIDE SEQUENCE [LARGE SCALE GENOMIC DNA]</scope>
    <source>
        <strain evidence="12">NBRC 101365</strain>
    </source>
</reference>
<evidence type="ECO:0000256" key="1">
    <source>
        <dbReference type="ARBA" id="ARBA00005417"/>
    </source>
</evidence>
<dbReference type="SMART" id="SM00382">
    <property type="entry name" value="AAA"/>
    <property type="match status" value="2"/>
</dbReference>
<keyword evidence="5" id="KW-0677">Repeat</keyword>
<dbReference type="InterPro" id="IPR017871">
    <property type="entry name" value="ABC_transporter-like_CS"/>
</dbReference>
<dbReference type="PROSITE" id="PS00211">
    <property type="entry name" value="ABC_TRANSPORTER_1"/>
    <property type="match status" value="1"/>
</dbReference>
<keyword evidence="9" id="KW-0472">Membrane</keyword>
<gene>
    <name evidence="11" type="primary">iatA</name>
    <name evidence="11" type="ORF">GCM10007874_04430</name>
</gene>
<dbReference type="Gene3D" id="3.40.50.300">
    <property type="entry name" value="P-loop containing nucleotide triphosphate hydrolases"/>
    <property type="match status" value="2"/>
</dbReference>
<dbReference type="InterPro" id="IPR003439">
    <property type="entry name" value="ABC_transporter-like_ATP-bd"/>
</dbReference>
<dbReference type="Proteomes" id="UP001156882">
    <property type="component" value="Unassembled WGS sequence"/>
</dbReference>